<dbReference type="InterPro" id="IPR050816">
    <property type="entry name" value="Flavin-dep_Halogenase_NPB"/>
</dbReference>
<dbReference type="InterPro" id="IPR036188">
    <property type="entry name" value="FAD/NAD-bd_sf"/>
</dbReference>
<evidence type="ECO:0000256" key="1">
    <source>
        <dbReference type="PIRSR" id="PIRSR011396-1"/>
    </source>
</evidence>
<reference evidence="3 4" key="1">
    <citation type="journal article" date="2014" name="Int. J. Syst. Evol. Microbiol.">
        <title>Complete genome sequence of Corynebacterium casei LMG S-19264T (=DSM 44701T), isolated from a smear-ripened cheese.</title>
        <authorList>
            <consortium name="US DOE Joint Genome Institute (JGI-PGF)"/>
            <person name="Walter F."/>
            <person name="Albersmeier A."/>
            <person name="Kalinowski J."/>
            <person name="Ruckert C."/>
        </authorList>
    </citation>
    <scope>NUCLEOTIDE SEQUENCE [LARGE SCALE GENOMIC DNA]</scope>
    <source>
        <strain evidence="3 4">CGMCC 1.15358</strain>
    </source>
</reference>
<dbReference type="EMBL" id="BMIO01000001">
    <property type="protein sequence ID" value="GGD34030.1"/>
    <property type="molecule type" value="Genomic_DNA"/>
</dbReference>
<name>A0A917DFH8_9SPHN</name>
<evidence type="ECO:0000313" key="4">
    <source>
        <dbReference type="Proteomes" id="UP000598997"/>
    </source>
</evidence>
<sequence>MSGKVDHIVIAGGGTAGWLAACTIAARSKRDVAHPLRVTIVEAPDIPTIGVGEGTWPTMRGTLAAIGIDEAEFFVATDASFKQGSRFDGWRNGGDDDSFLHPFTAPVGDTPRAAVSAWSAKGGTFADAVSPQGSVCAADLAPRQKAMPGYAGALNYGYHLDAGKLVDLLKRHATQKLGVTHVPARIDRVERADNGDIAALLLDGGDRLSGDLFIDCTGMRALLIRGEMGAGRIDRSDVLFNDRALAAQVPTAPDSAIASLTIGTAHDAGWIWDIALPIRRGIGCVYSSRFSSDDEALATLCAYVARAVPGAPAPDPRLLRFESGHLDRFWIGNCLAIGLSAGFVEPLEASAIVMIELSLRALMDGFPTNRAEMDIHARRFDRLFRYRWDRIVDFLKLHYVLSDRNGAYWDEHRATVPESLAELLALWQGQVPGNADFPMMDEIFPAASWQYVLYGMGGKAPQLPAMNTDPTEQVEQRARQLAAALPTNRTYLDTLRAKSAQATKPAGCPA</sequence>
<dbReference type="GO" id="GO:0004497">
    <property type="term" value="F:monooxygenase activity"/>
    <property type="evidence" value="ECO:0007669"/>
    <property type="project" value="InterPro"/>
</dbReference>
<dbReference type="AlphaFoldDB" id="A0A917DFH8"/>
<dbReference type="PANTHER" id="PTHR43747">
    <property type="entry name" value="FAD-BINDING PROTEIN"/>
    <property type="match status" value="1"/>
</dbReference>
<dbReference type="SUPFAM" id="SSF51905">
    <property type="entry name" value="FAD/NAD(P)-binding domain"/>
    <property type="match status" value="1"/>
</dbReference>
<feature type="active site" evidence="1">
    <location>
        <position position="82"/>
    </location>
</feature>
<dbReference type="InterPro" id="IPR006905">
    <property type="entry name" value="Flavin_halogenase"/>
</dbReference>
<keyword evidence="4" id="KW-1185">Reference proteome</keyword>
<dbReference type="Proteomes" id="UP000598997">
    <property type="component" value="Unassembled WGS sequence"/>
</dbReference>
<dbReference type="InterPro" id="IPR033856">
    <property type="entry name" value="Trp_halogen"/>
</dbReference>
<proteinExistence type="predicted"/>
<feature type="binding site" evidence="2">
    <location>
        <position position="339"/>
    </location>
    <ligand>
        <name>FAD</name>
        <dbReference type="ChEBI" id="CHEBI:57692"/>
    </ligand>
</feature>
<protein>
    <submittedName>
        <fullName evidence="3">Tryptophan halogenase</fullName>
    </submittedName>
</protein>
<dbReference type="RefSeq" id="WP_066765196.1">
    <property type="nucleotide sequence ID" value="NZ_BMIO01000001.1"/>
</dbReference>
<organism evidence="3 4">
    <name type="scientific">Croceicoccus pelagius</name>
    <dbReference type="NCBI Taxonomy" id="1703341"/>
    <lineage>
        <taxon>Bacteria</taxon>
        <taxon>Pseudomonadati</taxon>
        <taxon>Pseudomonadota</taxon>
        <taxon>Alphaproteobacteria</taxon>
        <taxon>Sphingomonadales</taxon>
        <taxon>Erythrobacteraceae</taxon>
        <taxon>Croceicoccus</taxon>
    </lineage>
</organism>
<dbReference type="Pfam" id="PF04820">
    <property type="entry name" value="Trp_halogenase"/>
    <property type="match status" value="1"/>
</dbReference>
<evidence type="ECO:0000313" key="3">
    <source>
        <dbReference type="EMBL" id="GGD34030.1"/>
    </source>
</evidence>
<dbReference type="PROSITE" id="PS51257">
    <property type="entry name" value="PROKAR_LIPOPROTEIN"/>
    <property type="match status" value="1"/>
</dbReference>
<evidence type="ECO:0000256" key="2">
    <source>
        <dbReference type="PIRSR" id="PIRSR011396-2"/>
    </source>
</evidence>
<dbReference type="OrthoDB" id="7178350at2"/>
<dbReference type="PIRSF" id="PIRSF011396">
    <property type="entry name" value="Trp_halogenase"/>
    <property type="match status" value="1"/>
</dbReference>
<feature type="binding site" evidence="2">
    <location>
        <position position="352"/>
    </location>
    <ligand>
        <name>FAD</name>
        <dbReference type="ChEBI" id="CHEBI:57692"/>
    </ligand>
</feature>
<feature type="binding site" evidence="2">
    <location>
        <position position="348"/>
    </location>
    <ligand>
        <name>L-tryptophan</name>
        <dbReference type="ChEBI" id="CHEBI:57912"/>
    </ligand>
</feature>
<keyword evidence="2" id="KW-0285">Flavoprotein</keyword>
<feature type="binding site" evidence="2">
    <location>
        <begin position="13"/>
        <end position="16"/>
    </location>
    <ligand>
        <name>FAD</name>
        <dbReference type="ChEBI" id="CHEBI:57692"/>
    </ligand>
</feature>
<keyword evidence="2" id="KW-0274">FAD</keyword>
<dbReference type="Gene3D" id="3.50.50.60">
    <property type="entry name" value="FAD/NAD(P)-binding domain"/>
    <property type="match status" value="1"/>
</dbReference>
<comment type="caution">
    <text evidence="3">The sequence shown here is derived from an EMBL/GenBank/DDBJ whole genome shotgun (WGS) entry which is preliminary data.</text>
</comment>
<gene>
    <name evidence="3" type="ORF">GCM10010989_05250</name>
</gene>
<accession>A0A917DFH8</accession>
<dbReference type="GO" id="GO:0000166">
    <property type="term" value="F:nucleotide binding"/>
    <property type="evidence" value="ECO:0007669"/>
    <property type="project" value="UniProtKB-KW"/>
</dbReference>
<dbReference type="PANTHER" id="PTHR43747:SF4">
    <property type="entry name" value="FLAVIN-DEPENDENT TRYPTOPHAN HALOGENASE"/>
    <property type="match status" value="1"/>
</dbReference>
<keyword evidence="2" id="KW-0547">Nucleotide-binding</keyword>
<feature type="binding site" evidence="2">
    <location>
        <position position="82"/>
    </location>
    <ligand>
        <name>7-chloro-L-tryptophan</name>
        <dbReference type="ChEBI" id="CHEBI:58713"/>
    </ligand>
</feature>